<keyword evidence="2" id="KW-1185">Reference proteome</keyword>
<dbReference type="RefSeq" id="WP_018079741.1">
    <property type="nucleotide sequence ID" value="NZ_AQWM01000001.1"/>
</dbReference>
<dbReference type="PATRIC" id="fig|1121022.4.peg.738"/>
<dbReference type="Gene3D" id="1.10.790.20">
    <property type="entry name" value="Domain of unknown function DUF1476"/>
    <property type="match status" value="1"/>
</dbReference>
<dbReference type="OrthoDB" id="9810387at2"/>
<protein>
    <recommendedName>
        <fullName evidence="3">DUF1476 domain-containing protein</fullName>
    </recommendedName>
</protein>
<dbReference type="AlphaFoldDB" id="V4Q294"/>
<dbReference type="Proteomes" id="UP000017837">
    <property type="component" value="Unassembled WGS sequence"/>
</dbReference>
<evidence type="ECO:0000313" key="2">
    <source>
        <dbReference type="Proteomes" id="UP000017837"/>
    </source>
</evidence>
<accession>V4Q294</accession>
<proteinExistence type="predicted"/>
<dbReference type="STRING" id="1121022.GCA_000376105_00054"/>
<comment type="caution">
    <text evidence="1">The sequence shown here is derived from an EMBL/GenBank/DDBJ whole genome shotgun (WGS) entry which is preliminary data.</text>
</comment>
<dbReference type="eggNOG" id="COG5467">
    <property type="taxonomic scope" value="Bacteria"/>
</dbReference>
<name>V4Q294_9CAUL</name>
<dbReference type="Pfam" id="PF07345">
    <property type="entry name" value="ATPaseInh_sub_z"/>
    <property type="match status" value="1"/>
</dbReference>
<dbReference type="InterPro" id="IPR038293">
    <property type="entry name" value="ATPase_inh_sub_z_sf"/>
</dbReference>
<dbReference type="EMBL" id="AWGB01000006">
    <property type="protein sequence ID" value="ESQ93804.1"/>
    <property type="molecule type" value="Genomic_DNA"/>
</dbReference>
<reference evidence="1 2" key="1">
    <citation type="journal article" date="2014" name="Nature">
        <title>Sequential evolution of bacterial morphology by co-option of a developmental regulator.</title>
        <authorList>
            <person name="Jiang C."/>
            <person name="Brown P.J."/>
            <person name="Ducret A."/>
            <person name="Brun Y.V."/>
        </authorList>
    </citation>
    <scope>NUCLEOTIDE SEQUENCE [LARGE SCALE GENOMIC DNA]</scope>
    <source>
        <strain evidence="1 2">DSM 16100</strain>
    </source>
</reference>
<sequence>MPSTDKNSSEASSKAIDVPFQGSDAFEFQAAASRNRMMAMWGAEKMGLSGKSAESYARAVVRAESDQPSEEDVIRKILGDLTASNIAVRESEVRTKAAEFLAQAREALKS</sequence>
<organism evidence="1 2">
    <name type="scientific">Asticcacaulis benevestitus DSM 16100 = ATCC BAA-896</name>
    <dbReference type="NCBI Taxonomy" id="1121022"/>
    <lineage>
        <taxon>Bacteria</taxon>
        <taxon>Pseudomonadati</taxon>
        <taxon>Pseudomonadota</taxon>
        <taxon>Alphaproteobacteria</taxon>
        <taxon>Caulobacterales</taxon>
        <taxon>Caulobacteraceae</taxon>
        <taxon>Asticcacaulis</taxon>
    </lineage>
</organism>
<evidence type="ECO:0000313" key="1">
    <source>
        <dbReference type="EMBL" id="ESQ93804.1"/>
    </source>
</evidence>
<gene>
    <name evidence="1" type="ORF">ABENE_03735</name>
</gene>
<evidence type="ECO:0008006" key="3">
    <source>
        <dbReference type="Google" id="ProtNLM"/>
    </source>
</evidence>
<dbReference type="InterPro" id="IPR009945">
    <property type="entry name" value="ATPase_inh_sub_z"/>
</dbReference>